<name>A0A8S1L1R3_9CILI</name>
<accession>A0A8S1L1R3</accession>
<proteinExistence type="predicted"/>
<evidence type="ECO:0000313" key="1">
    <source>
        <dbReference type="EMBL" id="CAD8061599.1"/>
    </source>
</evidence>
<protein>
    <submittedName>
        <fullName evidence="1">Uncharacterized protein</fullName>
    </submittedName>
</protein>
<sequence length="67" mass="8128">MAMIIQPIVYDCGKQLYLNLMNREPQFITISQRYYQKELQLMVQIRRKLTFWGVTNDQEVKLMLESK</sequence>
<dbReference type="Proteomes" id="UP000692954">
    <property type="component" value="Unassembled WGS sequence"/>
</dbReference>
<gene>
    <name evidence="1" type="ORF">PSON_ATCC_30995.1.T0150414</name>
</gene>
<comment type="caution">
    <text evidence="1">The sequence shown here is derived from an EMBL/GenBank/DDBJ whole genome shotgun (WGS) entry which is preliminary data.</text>
</comment>
<reference evidence="1" key="1">
    <citation type="submission" date="2021-01" db="EMBL/GenBank/DDBJ databases">
        <authorList>
            <consortium name="Genoscope - CEA"/>
            <person name="William W."/>
        </authorList>
    </citation>
    <scope>NUCLEOTIDE SEQUENCE</scope>
</reference>
<dbReference type="AlphaFoldDB" id="A0A8S1L1R3"/>
<organism evidence="1 2">
    <name type="scientific">Paramecium sonneborni</name>
    <dbReference type="NCBI Taxonomy" id="65129"/>
    <lineage>
        <taxon>Eukaryota</taxon>
        <taxon>Sar</taxon>
        <taxon>Alveolata</taxon>
        <taxon>Ciliophora</taxon>
        <taxon>Intramacronucleata</taxon>
        <taxon>Oligohymenophorea</taxon>
        <taxon>Peniculida</taxon>
        <taxon>Parameciidae</taxon>
        <taxon>Paramecium</taxon>
    </lineage>
</organism>
<evidence type="ECO:0000313" key="2">
    <source>
        <dbReference type="Proteomes" id="UP000692954"/>
    </source>
</evidence>
<keyword evidence="2" id="KW-1185">Reference proteome</keyword>
<dbReference type="EMBL" id="CAJJDN010000015">
    <property type="protein sequence ID" value="CAD8061599.1"/>
    <property type="molecule type" value="Genomic_DNA"/>
</dbReference>